<dbReference type="InterPro" id="IPR012373">
    <property type="entry name" value="Ferrdict_sens_TM"/>
</dbReference>
<feature type="domain" description="Protein FecR C-terminal" evidence="4">
    <location>
        <begin position="247"/>
        <end position="305"/>
    </location>
</feature>
<dbReference type="PANTHER" id="PTHR30273">
    <property type="entry name" value="PERIPLASMIC SIGNAL SENSOR AND SIGMA FACTOR ACTIVATOR FECR-RELATED"/>
    <property type="match status" value="1"/>
</dbReference>
<dbReference type="InterPro" id="IPR032508">
    <property type="entry name" value="FecR_C"/>
</dbReference>
<dbReference type="Gene3D" id="2.60.120.1440">
    <property type="match status" value="1"/>
</dbReference>
<dbReference type="Gene3D" id="3.55.50.30">
    <property type="match status" value="1"/>
</dbReference>
<reference evidence="5 6" key="1">
    <citation type="submission" date="2024-06" db="EMBL/GenBank/DDBJ databases">
        <authorList>
            <person name="Campbell A.G."/>
        </authorList>
    </citation>
    <scope>NUCLEOTIDE SEQUENCE [LARGE SCALE GENOMIC DNA]</scope>
    <source>
        <strain evidence="5 6">EM12</strain>
    </source>
</reference>
<feature type="transmembrane region" description="Helical" evidence="1">
    <location>
        <begin position="82"/>
        <end position="102"/>
    </location>
</feature>
<dbReference type="Pfam" id="PF16344">
    <property type="entry name" value="FecR_C"/>
    <property type="match status" value="1"/>
</dbReference>
<evidence type="ECO:0000259" key="4">
    <source>
        <dbReference type="Pfam" id="PF16344"/>
    </source>
</evidence>
<gene>
    <name evidence="5" type="ORF">ABS772_00405</name>
</gene>
<keyword evidence="6" id="KW-1185">Reference proteome</keyword>
<name>A0ABV1QG47_9HYPH</name>
<dbReference type="RefSeq" id="WP_350391631.1">
    <property type="nucleotide sequence ID" value="NZ_JBELQE010000006.1"/>
</dbReference>
<proteinExistence type="predicted"/>
<dbReference type="PIRSF" id="PIRSF018266">
    <property type="entry name" value="FecR"/>
    <property type="match status" value="1"/>
</dbReference>
<feature type="domain" description="FecR N-terminal" evidence="3">
    <location>
        <begin position="21"/>
        <end position="63"/>
    </location>
</feature>
<accession>A0ABV1QG47</accession>
<evidence type="ECO:0000259" key="3">
    <source>
        <dbReference type="Pfam" id="PF16220"/>
    </source>
</evidence>
<evidence type="ECO:0000256" key="1">
    <source>
        <dbReference type="SAM" id="Phobius"/>
    </source>
</evidence>
<keyword evidence="1" id="KW-0812">Transmembrane</keyword>
<protein>
    <submittedName>
        <fullName evidence="5">FecR domain-containing protein</fullName>
    </submittedName>
</protein>
<keyword evidence="1" id="KW-0472">Membrane</keyword>
<dbReference type="InterPro" id="IPR006860">
    <property type="entry name" value="FecR"/>
</dbReference>
<keyword evidence="1" id="KW-1133">Transmembrane helix</keyword>
<dbReference type="Pfam" id="PF16220">
    <property type="entry name" value="DUF4880"/>
    <property type="match status" value="1"/>
</dbReference>
<evidence type="ECO:0000259" key="2">
    <source>
        <dbReference type="Pfam" id="PF04773"/>
    </source>
</evidence>
<feature type="domain" description="FecR protein" evidence="2">
    <location>
        <begin position="110"/>
        <end position="202"/>
    </location>
</feature>
<dbReference type="EMBL" id="JBELQE010000006">
    <property type="protein sequence ID" value="MER2248361.1"/>
    <property type="molecule type" value="Genomic_DNA"/>
</dbReference>
<dbReference type="Pfam" id="PF04773">
    <property type="entry name" value="FecR"/>
    <property type="match status" value="1"/>
</dbReference>
<dbReference type="Proteomes" id="UP001480955">
    <property type="component" value="Unassembled WGS sequence"/>
</dbReference>
<dbReference type="InterPro" id="IPR032623">
    <property type="entry name" value="FecR_N"/>
</dbReference>
<sequence>MTSPASDDAAEPDDTLDPLTEQALEWQVRLNSGEDRAAVERAFELWKNADPSHRQAADRAAELWRLLGGALPRRVRGPPKTVIVFLICGLAAGGFFAGGAFGPPRSWLADARTAVGERRDMVLPDGTRVDLDGGTSFDIAFTADRRQLRLYTGRIHVAVQPDKARPFEVVADGGSARALGTAFDVGIDGVRTSVLVTENVVRVRAVAEQDAEAVDLFAGQEVSYADQKIGAIRQADPRARTAWRQGRLVFDGQPLGEVAAVLSRYRRGRILVTDRSLEALRLTGTFSTADSDRMLDAIETALPVRILRLPLLTLIRPDTTRIGKTGAGRSSP</sequence>
<evidence type="ECO:0000313" key="6">
    <source>
        <dbReference type="Proteomes" id="UP001480955"/>
    </source>
</evidence>
<evidence type="ECO:0000313" key="5">
    <source>
        <dbReference type="EMBL" id="MER2248361.1"/>
    </source>
</evidence>
<comment type="caution">
    <text evidence="5">The sequence shown here is derived from an EMBL/GenBank/DDBJ whole genome shotgun (WGS) entry which is preliminary data.</text>
</comment>
<organism evidence="5 6">
    <name type="scientific">Methylorubrum podarium</name>
    <dbReference type="NCBI Taxonomy" id="200476"/>
    <lineage>
        <taxon>Bacteria</taxon>
        <taxon>Pseudomonadati</taxon>
        <taxon>Pseudomonadota</taxon>
        <taxon>Alphaproteobacteria</taxon>
        <taxon>Hyphomicrobiales</taxon>
        <taxon>Methylobacteriaceae</taxon>
        <taxon>Methylorubrum</taxon>
    </lineage>
</organism>
<dbReference type="PANTHER" id="PTHR30273:SF2">
    <property type="entry name" value="PROTEIN FECR"/>
    <property type="match status" value="1"/>
</dbReference>